<dbReference type="EMBL" id="AF467068">
    <property type="protein sequence ID" value="AAL75501.1"/>
    <property type="molecule type" value="Genomic_DNA"/>
</dbReference>
<gene>
    <name evidence="1" type="primary">Cat1</name>
</gene>
<sequence length="48" mass="5163">MKPARIPPACAIPSASRCERLSARSLYTAQHPDASSPCRGVKLLQTLL</sequence>
<proteinExistence type="predicted"/>
<accession>Q8R5I1</accession>
<dbReference type="AlphaFoldDB" id="Q8R5I1"/>
<organism evidence="1">
    <name type="scientific">Rattus norvegicus</name>
    <name type="common">Rat</name>
    <dbReference type="NCBI Taxonomy" id="10116"/>
    <lineage>
        <taxon>Eukaryota</taxon>
        <taxon>Metazoa</taxon>
        <taxon>Chordata</taxon>
        <taxon>Craniata</taxon>
        <taxon>Vertebrata</taxon>
        <taxon>Euteleostomi</taxon>
        <taxon>Mammalia</taxon>
        <taxon>Eutheria</taxon>
        <taxon>Euarchontoglires</taxon>
        <taxon>Glires</taxon>
        <taxon>Rodentia</taxon>
        <taxon>Myomorpha</taxon>
        <taxon>Muroidea</taxon>
        <taxon>Muridae</taxon>
        <taxon>Murinae</taxon>
        <taxon>Rattus</taxon>
    </lineage>
</organism>
<reference evidence="1" key="1">
    <citation type="journal article" date="2001" name="J. Biol. Chem.">
        <title>Internal ribosome entry site-mediated translation of a mammalian mRNA is regulated by amino acid availability.</title>
        <authorList>
            <person name="Fernandez J."/>
            <person name="Yaman I."/>
            <person name="Mishra R."/>
            <person name="Merrick W.C."/>
            <person name="Snider M.D."/>
            <person name="Lamers W.H."/>
            <person name="Hatzoglou M."/>
        </authorList>
    </citation>
    <scope>NUCLEOTIDE SEQUENCE</scope>
    <source>
        <strain evidence="1">Sprague-Dawley</strain>
    </source>
</reference>
<name>Q8R5I1_RAT</name>
<reference evidence="1" key="2">
    <citation type="journal article" date="2002" name="J. Biol. Chem.">
        <title>Regulation of internal ribosome entry site-mediated translation by eukaryotic initiation factor-2alpha phosphorylation and translation of a small upstream open reading frame.</title>
        <authorList>
            <person name="Fernandez J.M."/>
            <person name="Yaman I."/>
            <person name="Hatzoglou M."/>
        </authorList>
    </citation>
    <scope>NUCLEOTIDE SEQUENCE</scope>
    <source>
        <strain evidence="1">Sprague-Dawley</strain>
    </source>
</reference>
<evidence type="ECO:0000313" key="1">
    <source>
        <dbReference type="EMBL" id="AAL75501.1"/>
    </source>
</evidence>
<protein>
    <submittedName>
        <fullName evidence="1">Cationic amino acid transporter-1 uORF</fullName>
    </submittedName>
</protein>